<evidence type="ECO:0000313" key="4">
    <source>
        <dbReference type="EMBL" id="CCE95778.1"/>
    </source>
</evidence>
<dbReference type="InterPro" id="IPR051450">
    <property type="entry name" value="Gfo/Idh/MocA_Oxidoreductases"/>
</dbReference>
<dbReference type="STRING" id="1117943.SFHH103_01280"/>
<dbReference type="PATRIC" id="fig|380.5.peg.1362"/>
<organism evidence="4 5">
    <name type="scientific">Sinorhizobium fredii (strain HH103)</name>
    <dbReference type="NCBI Taxonomy" id="1117943"/>
    <lineage>
        <taxon>Bacteria</taxon>
        <taxon>Pseudomonadati</taxon>
        <taxon>Pseudomonadota</taxon>
        <taxon>Alphaproteobacteria</taxon>
        <taxon>Hyphomicrobiales</taxon>
        <taxon>Rhizobiaceae</taxon>
        <taxon>Sinorhizobium/Ensifer group</taxon>
        <taxon>Sinorhizobium</taxon>
    </lineage>
</organism>
<dbReference type="Proteomes" id="UP000007735">
    <property type="component" value="Chromosome"/>
</dbReference>
<dbReference type="SUPFAM" id="SSF55347">
    <property type="entry name" value="Glyceraldehyde-3-phosphate dehydrogenase-like, C-terminal domain"/>
    <property type="match status" value="1"/>
</dbReference>
<dbReference type="EC" id="1.1.99.28" evidence="4"/>
<dbReference type="GO" id="GO:0047061">
    <property type="term" value="F:glucose-fructose oxidoreductase activity"/>
    <property type="evidence" value="ECO:0007669"/>
    <property type="project" value="UniProtKB-EC"/>
</dbReference>
<reference evidence="4 5" key="1">
    <citation type="journal article" date="2012" name="J. Bacteriol.">
        <title>Genome sequence of the soybean symbiont Sinorhizobium fredii HH103.</title>
        <authorList>
            <person name="Weidner S."/>
            <person name="Becker A."/>
            <person name="Bonilla I."/>
            <person name="Jaenicke S."/>
            <person name="Lloret J."/>
            <person name="Margaret I."/>
            <person name="Puhler A."/>
            <person name="Ruiz-Sainz J.E."/>
            <person name="Schneiker-Bekel S."/>
            <person name="Szczepanowski R."/>
            <person name="Vinardell J.M."/>
            <person name="Zehner S."/>
            <person name="Gottfert M."/>
        </authorList>
    </citation>
    <scope>NUCLEOTIDE SEQUENCE [LARGE SCALE GENOMIC DNA]</scope>
    <source>
        <strain evidence="4 5">HH103</strain>
    </source>
</reference>
<dbReference type="Gene3D" id="3.40.50.720">
    <property type="entry name" value="NAD(P)-binding Rossmann-like Domain"/>
    <property type="match status" value="1"/>
</dbReference>
<evidence type="ECO:0000259" key="3">
    <source>
        <dbReference type="Pfam" id="PF22725"/>
    </source>
</evidence>
<evidence type="ECO:0000259" key="2">
    <source>
        <dbReference type="Pfam" id="PF01408"/>
    </source>
</evidence>
<dbReference type="EMBL" id="HE616890">
    <property type="protein sequence ID" value="CCE95778.1"/>
    <property type="molecule type" value="Genomic_DNA"/>
</dbReference>
<dbReference type="InterPro" id="IPR036291">
    <property type="entry name" value="NAD(P)-bd_dom_sf"/>
</dbReference>
<name>G9A5V0_SINF1</name>
<evidence type="ECO:0000256" key="1">
    <source>
        <dbReference type="ARBA" id="ARBA00023002"/>
    </source>
</evidence>
<sequence length="360" mass="38230">MGCEIARRAVLSHSARKPTTRGTMAVRQNAEEGWSVMGTGTIATEHMVAAIRAMGHSPLWVVSKSRADAIHFSNDLGIPQATTDLERVWSDPAVKFVYISASLKRRQHYVLAAADAGKHILCDGPLSEDSKTAKRLDKHCADSGVVLAVNQPLRASAIHQTMRRLVLEGEIGSIQSLSILRGGPFQPPPNRRGEMPHNGGNVYLDVCAEDIDLARFLTGAEPVEAIAFARESNGSPNHLAYTIRMDDGGLLQAHESFGTADIESMVVAAGTDGVLIASGTLSSRGSGVLVRRLAGRNELVPVRERDLHTATLEEFVGAARNEASPLATGMDSFASLVATEAVASAARTGRATAIRPGESA</sequence>
<accession>G9A5V0</accession>
<proteinExistence type="predicted"/>
<feature type="domain" description="GFO/IDH/MocA-like oxidoreductase" evidence="3">
    <location>
        <begin position="159"/>
        <end position="275"/>
    </location>
</feature>
<feature type="domain" description="Gfo/Idh/MocA-like oxidoreductase N-terminal" evidence="2">
    <location>
        <begin position="35"/>
        <end position="150"/>
    </location>
</feature>
<dbReference type="Pfam" id="PF22725">
    <property type="entry name" value="GFO_IDH_MocA_C3"/>
    <property type="match status" value="1"/>
</dbReference>
<dbReference type="SUPFAM" id="SSF51735">
    <property type="entry name" value="NAD(P)-binding Rossmann-fold domains"/>
    <property type="match status" value="1"/>
</dbReference>
<keyword evidence="1 4" id="KW-0560">Oxidoreductase</keyword>
<dbReference type="Pfam" id="PF01408">
    <property type="entry name" value="GFO_IDH_MocA"/>
    <property type="match status" value="1"/>
</dbReference>
<dbReference type="GO" id="GO:0000166">
    <property type="term" value="F:nucleotide binding"/>
    <property type="evidence" value="ECO:0007669"/>
    <property type="project" value="InterPro"/>
</dbReference>
<evidence type="ECO:0000313" key="5">
    <source>
        <dbReference type="Proteomes" id="UP000007735"/>
    </source>
</evidence>
<dbReference type="InterPro" id="IPR055170">
    <property type="entry name" value="GFO_IDH_MocA-like_dom"/>
</dbReference>
<dbReference type="InterPro" id="IPR000683">
    <property type="entry name" value="Gfo/Idh/MocA-like_OxRdtase_N"/>
</dbReference>
<dbReference type="eggNOG" id="COG0673">
    <property type="taxonomic scope" value="Bacteria"/>
</dbReference>
<protein>
    <submittedName>
        <fullName evidence="4">K00118 glucose-fructose oxidoreductase</fullName>
        <ecNumber evidence="4">1.1.99.28</ecNumber>
    </submittedName>
</protein>
<dbReference type="KEGG" id="sfh:SFHH103_01280"/>
<dbReference type="Gene3D" id="3.30.360.10">
    <property type="entry name" value="Dihydrodipicolinate Reductase, domain 2"/>
    <property type="match status" value="1"/>
</dbReference>
<dbReference type="PANTHER" id="PTHR43377">
    <property type="entry name" value="BILIVERDIN REDUCTASE A"/>
    <property type="match status" value="1"/>
</dbReference>
<dbReference type="AlphaFoldDB" id="G9A5V0"/>
<gene>
    <name evidence="4" type="ordered locus">SFHH103_01280</name>
</gene>
<dbReference type="PANTHER" id="PTHR43377:SF1">
    <property type="entry name" value="BILIVERDIN REDUCTASE A"/>
    <property type="match status" value="1"/>
</dbReference>
<dbReference type="HOGENOM" id="CLU_023194_1_3_5"/>